<dbReference type="InterPro" id="IPR005828">
    <property type="entry name" value="MFS_sugar_transport-like"/>
</dbReference>
<feature type="transmembrane region" description="Helical" evidence="10">
    <location>
        <begin position="643"/>
        <end position="665"/>
    </location>
</feature>
<evidence type="ECO:0000256" key="6">
    <source>
        <dbReference type="ARBA" id="ARBA00022847"/>
    </source>
</evidence>
<accession>A0A8S9RXS2</accession>
<dbReference type="GO" id="GO:0016020">
    <property type="term" value="C:membrane"/>
    <property type="evidence" value="ECO:0007669"/>
    <property type="project" value="UniProtKB-SubCell"/>
</dbReference>
<feature type="transmembrane region" description="Helical" evidence="10">
    <location>
        <begin position="672"/>
        <end position="693"/>
    </location>
</feature>
<dbReference type="GO" id="GO:0015145">
    <property type="term" value="F:monosaccharide transmembrane transporter activity"/>
    <property type="evidence" value="ECO:0007669"/>
    <property type="project" value="InterPro"/>
</dbReference>
<feature type="compositionally biased region" description="Polar residues" evidence="9">
    <location>
        <begin position="307"/>
        <end position="331"/>
    </location>
</feature>
<evidence type="ECO:0000256" key="2">
    <source>
        <dbReference type="ARBA" id="ARBA00010992"/>
    </source>
</evidence>
<evidence type="ECO:0000256" key="8">
    <source>
        <dbReference type="ARBA" id="ARBA00023136"/>
    </source>
</evidence>
<dbReference type="PROSITE" id="PS50850">
    <property type="entry name" value="MFS"/>
    <property type="match status" value="1"/>
</dbReference>
<evidence type="ECO:0000256" key="1">
    <source>
        <dbReference type="ARBA" id="ARBA00004141"/>
    </source>
</evidence>
<feature type="transmembrane region" description="Helical" evidence="10">
    <location>
        <begin position="607"/>
        <end position="631"/>
    </location>
</feature>
<dbReference type="FunFam" id="1.20.1250.20:FF:000002">
    <property type="entry name" value="Sugar transport protein 13"/>
    <property type="match status" value="1"/>
</dbReference>
<feature type="transmembrane region" description="Helical" evidence="10">
    <location>
        <begin position="494"/>
        <end position="516"/>
    </location>
</feature>
<comment type="caution">
    <text evidence="12">The sequence shown here is derived from an EMBL/GenBank/DDBJ whole genome shotgun (WGS) entry which is preliminary data.</text>
</comment>
<feature type="transmembrane region" description="Helical" evidence="10">
    <location>
        <begin position="705"/>
        <end position="726"/>
    </location>
</feature>
<feature type="transmembrane region" description="Helical" evidence="10">
    <location>
        <begin position="345"/>
        <end position="364"/>
    </location>
</feature>
<dbReference type="Proteomes" id="UP000712600">
    <property type="component" value="Unassembled WGS sequence"/>
</dbReference>
<evidence type="ECO:0000313" key="13">
    <source>
        <dbReference type="Proteomes" id="UP000712600"/>
    </source>
</evidence>
<dbReference type="Pfam" id="PF00083">
    <property type="entry name" value="Sugar_tr"/>
    <property type="match status" value="1"/>
</dbReference>
<evidence type="ECO:0000256" key="9">
    <source>
        <dbReference type="SAM" id="MobiDB-lite"/>
    </source>
</evidence>
<dbReference type="InterPro" id="IPR045262">
    <property type="entry name" value="STP/PLT_plant"/>
</dbReference>
<dbReference type="PRINTS" id="PR00171">
    <property type="entry name" value="SUGRTRNSPORT"/>
</dbReference>
<feature type="transmembrane region" description="Helical" evidence="10">
    <location>
        <begin position="747"/>
        <end position="769"/>
    </location>
</feature>
<dbReference type="InterPro" id="IPR003663">
    <property type="entry name" value="Sugar/inositol_transpt"/>
</dbReference>
<evidence type="ECO:0000256" key="5">
    <source>
        <dbReference type="ARBA" id="ARBA00022692"/>
    </source>
</evidence>
<dbReference type="CDD" id="cd17361">
    <property type="entry name" value="MFS_STP"/>
    <property type="match status" value="1"/>
</dbReference>
<dbReference type="Gene3D" id="1.20.1250.20">
    <property type="entry name" value="MFS general substrate transporter like domains"/>
    <property type="match status" value="1"/>
</dbReference>
<keyword evidence="5 10" id="KW-0812">Transmembrane</keyword>
<feature type="transmembrane region" description="Helical" evidence="10">
    <location>
        <begin position="460"/>
        <end position="482"/>
    </location>
</feature>
<dbReference type="PANTHER" id="PTHR23500">
    <property type="entry name" value="SOLUTE CARRIER FAMILY 2, FACILITATED GLUCOSE TRANSPORTER"/>
    <property type="match status" value="1"/>
</dbReference>
<keyword evidence="3" id="KW-0813">Transport</keyword>
<feature type="transmembrane region" description="Helical" evidence="10">
    <location>
        <begin position="522"/>
        <end position="544"/>
    </location>
</feature>
<dbReference type="InterPro" id="IPR005829">
    <property type="entry name" value="Sugar_transporter_CS"/>
</dbReference>
<protein>
    <recommendedName>
        <fullName evidence="11">Major facilitator superfamily (MFS) profile domain-containing protein</fullName>
    </recommendedName>
</protein>
<dbReference type="PROSITE" id="PS00217">
    <property type="entry name" value="SUGAR_TRANSPORT_2"/>
    <property type="match status" value="1"/>
</dbReference>
<feature type="transmembrane region" description="Helical" evidence="10">
    <location>
        <begin position="220"/>
        <end position="243"/>
    </location>
</feature>
<name>A0A8S9RXS2_BRACR</name>
<dbReference type="PANTHER" id="PTHR23500:SF575">
    <property type="entry name" value="GENOME ASSEMBLY, CHROMOSOME: A10"/>
    <property type="match status" value="1"/>
</dbReference>
<evidence type="ECO:0000256" key="10">
    <source>
        <dbReference type="SAM" id="Phobius"/>
    </source>
</evidence>
<keyword evidence="7 10" id="KW-1133">Transmembrane helix</keyword>
<evidence type="ECO:0000256" key="7">
    <source>
        <dbReference type="ARBA" id="ARBA00022989"/>
    </source>
</evidence>
<comment type="similarity">
    <text evidence="2">Belongs to the major facilitator superfamily. Sugar transporter (TC 2.A.1.1) family.</text>
</comment>
<feature type="transmembrane region" description="Helical" evidence="10">
    <location>
        <begin position="405"/>
        <end position="428"/>
    </location>
</feature>
<feature type="region of interest" description="Disordered" evidence="9">
    <location>
        <begin position="282"/>
        <end position="339"/>
    </location>
</feature>
<dbReference type="SUPFAM" id="SSF103473">
    <property type="entry name" value="MFS general substrate transporter"/>
    <property type="match status" value="1"/>
</dbReference>
<dbReference type="NCBIfam" id="TIGR00879">
    <property type="entry name" value="SP"/>
    <property type="match status" value="1"/>
</dbReference>
<evidence type="ECO:0000259" key="11">
    <source>
        <dbReference type="PROSITE" id="PS50850"/>
    </source>
</evidence>
<evidence type="ECO:0000256" key="4">
    <source>
        <dbReference type="ARBA" id="ARBA00022597"/>
    </source>
</evidence>
<evidence type="ECO:0000313" key="12">
    <source>
        <dbReference type="EMBL" id="KAF3585587.1"/>
    </source>
</evidence>
<comment type="subcellular location">
    <subcellularLocation>
        <location evidence="1">Membrane</location>
        <topology evidence="1">Multi-pass membrane protein</topology>
    </subcellularLocation>
</comment>
<feature type="domain" description="Major facilitator superfamily (MFS) profile" evidence="11">
    <location>
        <begin position="351"/>
        <end position="799"/>
    </location>
</feature>
<dbReference type="InterPro" id="IPR036259">
    <property type="entry name" value="MFS_trans_sf"/>
</dbReference>
<dbReference type="EMBL" id="QGKX02000088">
    <property type="protein sequence ID" value="KAF3585587.1"/>
    <property type="molecule type" value="Genomic_DNA"/>
</dbReference>
<dbReference type="GO" id="GO:0015293">
    <property type="term" value="F:symporter activity"/>
    <property type="evidence" value="ECO:0007669"/>
    <property type="project" value="UniProtKB-KW"/>
</dbReference>
<dbReference type="PROSITE" id="PS00216">
    <property type="entry name" value="SUGAR_TRANSPORT_1"/>
    <property type="match status" value="1"/>
</dbReference>
<proteinExistence type="inferred from homology"/>
<dbReference type="AlphaFoldDB" id="A0A8S9RXS2"/>
<dbReference type="InterPro" id="IPR044778">
    <property type="entry name" value="MFS_STP/MST-like_plant"/>
</dbReference>
<reference evidence="12" key="1">
    <citation type="submission" date="2019-12" db="EMBL/GenBank/DDBJ databases">
        <title>Genome sequencing and annotation of Brassica cretica.</title>
        <authorList>
            <person name="Studholme D.J."/>
            <person name="Sarris P."/>
        </authorList>
    </citation>
    <scope>NUCLEOTIDE SEQUENCE</scope>
    <source>
        <strain evidence="12">PFS-109/04</strain>
        <tissue evidence="12">Leaf</tissue>
    </source>
</reference>
<gene>
    <name evidence="12" type="ORF">F2Q69_00026028</name>
</gene>
<dbReference type="InterPro" id="IPR020846">
    <property type="entry name" value="MFS_dom"/>
</dbReference>
<feature type="region of interest" description="Disordered" evidence="9">
    <location>
        <begin position="25"/>
        <end position="77"/>
    </location>
</feature>
<keyword evidence="6" id="KW-0769">Symport</keyword>
<sequence length="824" mass="90802">MGVKVATTSTFHHLVSQTLVSSAVSSPSKRRSFGHEGRSLSCRSLMQSPPPPSPLFGSLRHSKSSRELSKSSTPTKTQLIRRAFTGSVDPFSEEEFSKKMQELSLKFQSPNEEENSFGLDRSSTSVEPPWPEMVQMSSIERKANSVDLPISLRIIKRKLRMEEGVVMKQVGESAVKRAFSSMVFMIRELQSFTLHMRELLLFEDLQGILLRVRKEMHASFVWLFQQVFSATPTLMVSVMILLANFTVYSIGSSNSALAAAATTPPTATTTFSVSSPNGKTSFVGGGGSGGNNVPPVQSGTDGDGSDQFRTPSQFSSSSLGATADSEVSVSGQEERGGASLPGKTTFQVVMCSIIAAVGGLMFGYDIGISGGVTSMDTFLLDFFPHVYEKKHRVHENNYCKFDDQLLQLFTSSLYLAGIFASFAASFLCRRFGRKPIIMSASIFFLLGAILNYFARDLGMLIGGRILLGFGIGFGNQTVPLFISEIAPPRIRGGLNIAFQLLITIGILAASFVNYLTSTMKNGWRYSLGGAAVPALILLIGSFFIHETPASLIERGKDEEGKKVLRKIRGIDNIELEFNEIKRATEISNKVKTPFKELFTKSENRPPLVCGTLLQFFQQFTGINVVMFYAPVLFQTMGSGNNASLVSTVVTNGVNALATVFAVIMVDRLGRKFFLVEGATQMMATQITIGALLLKYLHLVGPITSHAVPLIVLILICIYVSGFAWSWGPLGWLIPSEIYQLEVRTSGYFCAVAMNMVCTFVIGQFFLSALCRFRSGLFFFFAVMNVIMGLFAIFFLPETRGVPIEDMAEQRWKKHWHWKKYFKQN</sequence>
<keyword evidence="8 10" id="KW-0472">Membrane</keyword>
<keyword evidence="4" id="KW-0762">Sugar transport</keyword>
<feature type="transmembrane region" description="Helical" evidence="10">
    <location>
        <begin position="435"/>
        <end position="454"/>
    </location>
</feature>
<feature type="transmembrane region" description="Helical" evidence="10">
    <location>
        <begin position="775"/>
        <end position="796"/>
    </location>
</feature>
<evidence type="ECO:0000256" key="3">
    <source>
        <dbReference type="ARBA" id="ARBA00022448"/>
    </source>
</evidence>
<organism evidence="12 13">
    <name type="scientific">Brassica cretica</name>
    <name type="common">Mustard</name>
    <dbReference type="NCBI Taxonomy" id="69181"/>
    <lineage>
        <taxon>Eukaryota</taxon>
        <taxon>Viridiplantae</taxon>
        <taxon>Streptophyta</taxon>
        <taxon>Embryophyta</taxon>
        <taxon>Tracheophyta</taxon>
        <taxon>Spermatophyta</taxon>
        <taxon>Magnoliopsida</taxon>
        <taxon>eudicotyledons</taxon>
        <taxon>Gunneridae</taxon>
        <taxon>Pentapetalae</taxon>
        <taxon>rosids</taxon>
        <taxon>malvids</taxon>
        <taxon>Brassicales</taxon>
        <taxon>Brassicaceae</taxon>
        <taxon>Brassiceae</taxon>
        <taxon>Brassica</taxon>
    </lineage>
</organism>